<protein>
    <submittedName>
        <fullName evidence="2">Uncharacterized protein</fullName>
    </submittedName>
</protein>
<feature type="region of interest" description="Disordered" evidence="1">
    <location>
        <begin position="20"/>
        <end position="58"/>
    </location>
</feature>
<dbReference type="Proteomes" id="UP001501710">
    <property type="component" value="Unassembled WGS sequence"/>
</dbReference>
<sequence length="58" mass="5991">MTAAQSGLGRPPALEYALWSSPARGSSDGEGAMGIGQWANGRAPFDRINTSVRRGLSG</sequence>
<proteinExistence type="predicted"/>
<evidence type="ECO:0000256" key="1">
    <source>
        <dbReference type="SAM" id="MobiDB-lite"/>
    </source>
</evidence>
<keyword evidence="3" id="KW-1185">Reference proteome</keyword>
<name>A0ABP8BY89_9ACTN</name>
<comment type="caution">
    <text evidence="2">The sequence shown here is derived from an EMBL/GenBank/DDBJ whole genome shotgun (WGS) entry which is preliminary data.</text>
</comment>
<gene>
    <name evidence="2" type="ORF">GCM10022254_24990</name>
</gene>
<evidence type="ECO:0000313" key="3">
    <source>
        <dbReference type="Proteomes" id="UP001501710"/>
    </source>
</evidence>
<organism evidence="2 3">
    <name type="scientific">Actinomadura meridiana</name>
    <dbReference type="NCBI Taxonomy" id="559626"/>
    <lineage>
        <taxon>Bacteria</taxon>
        <taxon>Bacillati</taxon>
        <taxon>Actinomycetota</taxon>
        <taxon>Actinomycetes</taxon>
        <taxon>Streptosporangiales</taxon>
        <taxon>Thermomonosporaceae</taxon>
        <taxon>Actinomadura</taxon>
    </lineage>
</organism>
<evidence type="ECO:0000313" key="2">
    <source>
        <dbReference type="EMBL" id="GAA4230360.1"/>
    </source>
</evidence>
<reference evidence="3" key="1">
    <citation type="journal article" date="2019" name="Int. J. Syst. Evol. Microbiol.">
        <title>The Global Catalogue of Microorganisms (GCM) 10K type strain sequencing project: providing services to taxonomists for standard genome sequencing and annotation.</title>
        <authorList>
            <consortium name="The Broad Institute Genomics Platform"/>
            <consortium name="The Broad Institute Genome Sequencing Center for Infectious Disease"/>
            <person name="Wu L."/>
            <person name="Ma J."/>
        </authorList>
    </citation>
    <scope>NUCLEOTIDE SEQUENCE [LARGE SCALE GENOMIC DNA]</scope>
    <source>
        <strain evidence="3">JCM 17440</strain>
    </source>
</reference>
<accession>A0ABP8BY89</accession>
<dbReference type="EMBL" id="BAABAS010000005">
    <property type="protein sequence ID" value="GAA4230360.1"/>
    <property type="molecule type" value="Genomic_DNA"/>
</dbReference>